<evidence type="ECO:0000313" key="2">
    <source>
        <dbReference type="Proteomes" id="UP000735302"/>
    </source>
</evidence>
<dbReference type="AlphaFoldDB" id="A0AAV4AM41"/>
<comment type="caution">
    <text evidence="1">The sequence shown here is derived from an EMBL/GenBank/DDBJ whole genome shotgun (WGS) entry which is preliminary data.</text>
</comment>
<gene>
    <name evidence="1" type="ORF">PoB_003393900</name>
</gene>
<dbReference type="EMBL" id="BLXT01003865">
    <property type="protein sequence ID" value="GFO07434.1"/>
    <property type="molecule type" value="Genomic_DNA"/>
</dbReference>
<name>A0AAV4AM41_9GAST</name>
<evidence type="ECO:0000313" key="1">
    <source>
        <dbReference type="EMBL" id="GFO07434.1"/>
    </source>
</evidence>
<reference evidence="1 2" key="1">
    <citation type="journal article" date="2021" name="Elife">
        <title>Chloroplast acquisition without the gene transfer in kleptoplastic sea slugs, Plakobranchus ocellatus.</title>
        <authorList>
            <person name="Maeda T."/>
            <person name="Takahashi S."/>
            <person name="Yoshida T."/>
            <person name="Shimamura S."/>
            <person name="Takaki Y."/>
            <person name="Nagai Y."/>
            <person name="Toyoda A."/>
            <person name="Suzuki Y."/>
            <person name="Arimoto A."/>
            <person name="Ishii H."/>
            <person name="Satoh N."/>
            <person name="Nishiyama T."/>
            <person name="Hasebe M."/>
            <person name="Maruyama T."/>
            <person name="Minagawa J."/>
            <person name="Obokata J."/>
            <person name="Shigenobu S."/>
        </authorList>
    </citation>
    <scope>NUCLEOTIDE SEQUENCE [LARGE SCALE GENOMIC DNA]</scope>
</reference>
<keyword evidence="2" id="KW-1185">Reference proteome</keyword>
<accession>A0AAV4AM41</accession>
<sequence>MRFRPKTQARCISFVLVIRPRHKGLKVSARYAPIPSDRLVATWRELVIKLPTSARINPMMKDFRYFQDGKAHPDLSTRIIIMRTSSEMMRKSACDKSKCENAVKTFRTALGCQTKVKISAKKLKAA</sequence>
<proteinExistence type="predicted"/>
<dbReference type="Proteomes" id="UP000735302">
    <property type="component" value="Unassembled WGS sequence"/>
</dbReference>
<organism evidence="1 2">
    <name type="scientific">Plakobranchus ocellatus</name>
    <dbReference type="NCBI Taxonomy" id="259542"/>
    <lineage>
        <taxon>Eukaryota</taxon>
        <taxon>Metazoa</taxon>
        <taxon>Spiralia</taxon>
        <taxon>Lophotrochozoa</taxon>
        <taxon>Mollusca</taxon>
        <taxon>Gastropoda</taxon>
        <taxon>Heterobranchia</taxon>
        <taxon>Euthyneura</taxon>
        <taxon>Panpulmonata</taxon>
        <taxon>Sacoglossa</taxon>
        <taxon>Placobranchoidea</taxon>
        <taxon>Plakobranchidae</taxon>
        <taxon>Plakobranchus</taxon>
    </lineage>
</organism>
<protein>
    <submittedName>
        <fullName evidence="1">Uncharacterized protein</fullName>
    </submittedName>
</protein>